<evidence type="ECO:0000256" key="4">
    <source>
        <dbReference type="ARBA" id="ARBA00014495"/>
    </source>
</evidence>
<feature type="transmembrane region" description="Helical" evidence="10">
    <location>
        <begin position="416"/>
        <end position="439"/>
    </location>
</feature>
<feature type="transmembrane region" description="Helical" evidence="10">
    <location>
        <begin position="306"/>
        <end position="328"/>
    </location>
</feature>
<dbReference type="GO" id="GO:0072659">
    <property type="term" value="P:protein localization to plasma membrane"/>
    <property type="evidence" value="ECO:0007669"/>
    <property type="project" value="TreeGrafter"/>
</dbReference>
<evidence type="ECO:0000256" key="3">
    <source>
        <dbReference type="ARBA" id="ARBA00007559"/>
    </source>
</evidence>
<evidence type="ECO:0000256" key="10">
    <source>
        <dbReference type="SAM" id="Phobius"/>
    </source>
</evidence>
<dbReference type="STRING" id="246404.A0A507FL97"/>
<feature type="transmembrane region" description="Helical" evidence="10">
    <location>
        <begin position="239"/>
        <end position="260"/>
    </location>
</feature>
<dbReference type="PANTHER" id="PTHR20661:SF0">
    <property type="entry name" value="PHOSPHATIDYLINOSITOL-GLYCAN BIOSYNTHESIS CLASS W PROTEIN"/>
    <property type="match status" value="1"/>
</dbReference>
<proteinExistence type="inferred from homology"/>
<feature type="transmembrane region" description="Helical" evidence="10">
    <location>
        <begin position="140"/>
        <end position="158"/>
    </location>
</feature>
<dbReference type="PANTHER" id="PTHR20661">
    <property type="entry name" value="PHOSPHATIDYLINOSITOL-GLYCAN BIOSYNTHESIS CLASS W PROTEIN"/>
    <property type="match status" value="1"/>
</dbReference>
<keyword evidence="12" id="KW-1185">Reference proteome</keyword>
<organism evidence="11 12">
    <name type="scientific">Chytriomyces confervae</name>
    <dbReference type="NCBI Taxonomy" id="246404"/>
    <lineage>
        <taxon>Eukaryota</taxon>
        <taxon>Fungi</taxon>
        <taxon>Fungi incertae sedis</taxon>
        <taxon>Chytridiomycota</taxon>
        <taxon>Chytridiomycota incertae sedis</taxon>
        <taxon>Chytridiomycetes</taxon>
        <taxon>Chytridiales</taxon>
        <taxon>Chytriomycetaceae</taxon>
        <taxon>Chytriomyces</taxon>
    </lineage>
</organism>
<sequence>MGSSHKDAKEAFVSGHTGGSVWDAQTVIAMCATGYLLYRCLTFTSRLPMDQSNQRSFWSTFTRTLLESMLLVLPELSVMTVADAPMNSLALIAFLVVAAAVSLAAPSRPLAHVFWSQTVPSSPTPSSALNFRPFSLVFRSYLQLVTVIAILAVDFHVFPRRFAKTETFGYSLMDLGVGGFIFSNGFVAGPRLKNSTPRSLDALFKSIRIALPILVIGFIRLGLTKGLEYQEHVTEYGVHWNFFFTLSLIPILTSIMQYLIPNLHFGAVSAILLAAYQYTLSTTGLEEYILTSPRVRGDLFSMNREGICSFLGYAGIFFAAACLGERILTSDERLLKAEEKELKMARDLKQARKQTKTKRDVSAGKVHTDEQIQESGGPAFSLDMINIIDLGTWLSASTTLFLAVRYERGILVSRRLANLPYSLWVIAVSVSLLFALLIIDKTFAWFLPTEAQIIAAHPLNVAATIAHASESNRPNSRGRSRSSSRKRNPSRSRSSSATAKQKQKKGKTNLVLPVLDLSENERLAFKMFLHRTRTPLILECVNRNQLAVFLLANLLTGLVNLTINTLEVPPFESFAILILYVTVVIGAAVAWDAMDLTLNLNRVQFGGSSRKEAEHFAVYGKEVDRESKDSSVEDDL</sequence>
<dbReference type="GO" id="GO:0016020">
    <property type="term" value="C:membrane"/>
    <property type="evidence" value="ECO:0007669"/>
    <property type="project" value="UniProtKB-SubCell"/>
</dbReference>
<dbReference type="Proteomes" id="UP000320333">
    <property type="component" value="Unassembled WGS sequence"/>
</dbReference>
<feature type="transmembrane region" description="Helical" evidence="10">
    <location>
        <begin position="266"/>
        <end position="285"/>
    </location>
</feature>
<comment type="caution">
    <text evidence="11">The sequence shown here is derived from an EMBL/GenBank/DDBJ whole genome shotgun (WGS) entry which is preliminary data.</text>
</comment>
<keyword evidence="7 10" id="KW-1133">Transmembrane helix</keyword>
<keyword evidence="6 10" id="KW-0812">Transmembrane</keyword>
<evidence type="ECO:0000256" key="8">
    <source>
        <dbReference type="ARBA" id="ARBA00023136"/>
    </source>
</evidence>
<protein>
    <recommendedName>
        <fullName evidence="4">GPI-anchored wall transfer protein 1</fullName>
    </recommendedName>
</protein>
<dbReference type="AlphaFoldDB" id="A0A507FL97"/>
<feature type="transmembrane region" description="Helical" evidence="10">
    <location>
        <begin position="209"/>
        <end position="227"/>
    </location>
</feature>
<feature type="compositionally biased region" description="Basic residues" evidence="9">
    <location>
        <begin position="476"/>
        <end position="490"/>
    </location>
</feature>
<comment type="pathway">
    <text evidence="2">Glycolipid biosynthesis; glycosylphosphatidylinositol-anchor biosynthesis.</text>
</comment>
<evidence type="ECO:0000256" key="2">
    <source>
        <dbReference type="ARBA" id="ARBA00004687"/>
    </source>
</evidence>
<feature type="transmembrane region" description="Helical" evidence="10">
    <location>
        <begin position="384"/>
        <end position="404"/>
    </location>
</feature>
<dbReference type="InterPro" id="IPR009447">
    <property type="entry name" value="PIGW/GWT1"/>
</dbReference>
<dbReference type="EMBL" id="QEAP01000048">
    <property type="protein sequence ID" value="TPX76405.1"/>
    <property type="molecule type" value="Genomic_DNA"/>
</dbReference>
<gene>
    <name evidence="11" type="ORF">CcCBS67573_g02349</name>
</gene>
<evidence type="ECO:0000256" key="5">
    <source>
        <dbReference type="ARBA" id="ARBA00022502"/>
    </source>
</evidence>
<accession>A0A507FL97</accession>
<evidence type="ECO:0000256" key="6">
    <source>
        <dbReference type="ARBA" id="ARBA00022692"/>
    </source>
</evidence>
<feature type="transmembrane region" description="Helical" evidence="10">
    <location>
        <begin position="170"/>
        <end position="189"/>
    </location>
</feature>
<dbReference type="UniPathway" id="UPA00196"/>
<comment type="similarity">
    <text evidence="3">Belongs to the PIGW family.</text>
</comment>
<keyword evidence="5" id="KW-0337">GPI-anchor biosynthesis</keyword>
<evidence type="ECO:0000313" key="11">
    <source>
        <dbReference type="EMBL" id="TPX76405.1"/>
    </source>
</evidence>
<dbReference type="OrthoDB" id="15270at2759"/>
<dbReference type="GO" id="GO:0006506">
    <property type="term" value="P:GPI anchor biosynthetic process"/>
    <property type="evidence" value="ECO:0007669"/>
    <property type="project" value="UniProtKB-UniPathway"/>
</dbReference>
<name>A0A507FL97_9FUNG</name>
<dbReference type="GO" id="GO:0032216">
    <property type="term" value="F:glucosaminyl-phosphatidylinositol O-acyltransferase activity"/>
    <property type="evidence" value="ECO:0007669"/>
    <property type="project" value="TreeGrafter"/>
</dbReference>
<evidence type="ECO:0000313" key="12">
    <source>
        <dbReference type="Proteomes" id="UP000320333"/>
    </source>
</evidence>
<feature type="transmembrane region" description="Helical" evidence="10">
    <location>
        <begin position="575"/>
        <end position="594"/>
    </location>
</feature>
<comment type="subcellular location">
    <subcellularLocation>
        <location evidence="1">Membrane</location>
        <topology evidence="1">Multi-pass membrane protein</topology>
    </subcellularLocation>
</comment>
<reference evidence="11 12" key="1">
    <citation type="journal article" date="2019" name="Sci. Rep.">
        <title>Comparative genomics of chytrid fungi reveal insights into the obligate biotrophic and pathogenic lifestyle of Synchytrium endobioticum.</title>
        <authorList>
            <person name="van de Vossenberg B.T.L.H."/>
            <person name="Warris S."/>
            <person name="Nguyen H.D.T."/>
            <person name="van Gent-Pelzer M.P.E."/>
            <person name="Joly D.L."/>
            <person name="van de Geest H.C."/>
            <person name="Bonants P.J.M."/>
            <person name="Smith D.S."/>
            <person name="Levesque C.A."/>
            <person name="van der Lee T.A.J."/>
        </authorList>
    </citation>
    <scope>NUCLEOTIDE SEQUENCE [LARGE SCALE GENOMIC DNA]</scope>
    <source>
        <strain evidence="11 12">CBS 675.73</strain>
    </source>
</reference>
<dbReference type="Pfam" id="PF06423">
    <property type="entry name" value="GWT1"/>
    <property type="match status" value="1"/>
</dbReference>
<dbReference type="GO" id="GO:0005783">
    <property type="term" value="C:endoplasmic reticulum"/>
    <property type="evidence" value="ECO:0007669"/>
    <property type="project" value="TreeGrafter"/>
</dbReference>
<feature type="transmembrane region" description="Helical" evidence="10">
    <location>
        <begin position="86"/>
        <end position="105"/>
    </location>
</feature>
<keyword evidence="8 10" id="KW-0472">Membrane</keyword>
<evidence type="ECO:0000256" key="9">
    <source>
        <dbReference type="SAM" id="MobiDB-lite"/>
    </source>
</evidence>
<evidence type="ECO:0000256" key="1">
    <source>
        <dbReference type="ARBA" id="ARBA00004141"/>
    </source>
</evidence>
<feature type="compositionally biased region" description="Low complexity" evidence="9">
    <location>
        <begin position="491"/>
        <end position="500"/>
    </location>
</feature>
<feature type="region of interest" description="Disordered" evidence="9">
    <location>
        <begin position="470"/>
        <end position="506"/>
    </location>
</feature>
<evidence type="ECO:0000256" key="7">
    <source>
        <dbReference type="ARBA" id="ARBA00022989"/>
    </source>
</evidence>